<reference evidence="1 2" key="1">
    <citation type="submission" date="2020-10" db="EMBL/GenBank/DDBJ databases">
        <title>Identification of Nocardia species via Next-generation sequencing and recognition of intraspecies genetic diversity.</title>
        <authorList>
            <person name="Li P."/>
            <person name="Li P."/>
            <person name="Lu B."/>
        </authorList>
    </citation>
    <scope>NUCLEOTIDE SEQUENCE [LARGE SCALE GENOMIC DNA]</scope>
    <source>
        <strain evidence="1 2">BJ06-0157</strain>
    </source>
</reference>
<organism evidence="1 2">
    <name type="scientific">Nocardia amamiensis</name>
    <dbReference type="NCBI Taxonomy" id="404578"/>
    <lineage>
        <taxon>Bacteria</taxon>
        <taxon>Bacillati</taxon>
        <taxon>Actinomycetota</taxon>
        <taxon>Actinomycetes</taxon>
        <taxon>Mycobacteriales</taxon>
        <taxon>Nocardiaceae</taxon>
        <taxon>Nocardia</taxon>
    </lineage>
</organism>
<dbReference type="EMBL" id="JADLQX010000031">
    <property type="protein sequence ID" value="MBF6301763.1"/>
    <property type="molecule type" value="Genomic_DNA"/>
</dbReference>
<proteinExistence type="predicted"/>
<protein>
    <recommendedName>
        <fullName evidence="3">CARDB domain-containing protein</fullName>
    </recommendedName>
</protein>
<evidence type="ECO:0008006" key="3">
    <source>
        <dbReference type="Google" id="ProtNLM"/>
    </source>
</evidence>
<sequence>MNGDQRDREGPADNRPYLCIPYWTKPLVPGGHWDTGEDRPLTNSVVYYLCESIKASPYTPGEDLHVSVGVRNSGGGNSAQIATVVVYWSDPTAGFSKLNVFSATTVSVMPDRLVPTTAWTPTMTAKIPADAPHHICLLAIVSHPQDKAGLVYDPVGDRHWGQRNLVSVTVAPNVPALVPFKLANPLPHDAELELQVAAAEGHHGAVVAGSLGFENADAHPTLRLLNHDGSPISEAGQVVAKRFELDGRGEIELQVMVEMSDGLPTGTVGTVEVLVVDTNPAQERPVVGALGIALLPPN</sequence>
<dbReference type="Proteomes" id="UP000702209">
    <property type="component" value="Unassembled WGS sequence"/>
</dbReference>
<gene>
    <name evidence="1" type="ORF">IU459_30095</name>
</gene>
<evidence type="ECO:0000313" key="1">
    <source>
        <dbReference type="EMBL" id="MBF6301763.1"/>
    </source>
</evidence>
<evidence type="ECO:0000313" key="2">
    <source>
        <dbReference type="Proteomes" id="UP000702209"/>
    </source>
</evidence>
<comment type="caution">
    <text evidence="1">The sequence shown here is derived from an EMBL/GenBank/DDBJ whole genome shotgun (WGS) entry which is preliminary data.</text>
</comment>
<keyword evidence="2" id="KW-1185">Reference proteome</keyword>
<name>A0ABS0CYT2_9NOCA</name>
<accession>A0ABS0CYT2</accession>
<dbReference type="RefSeq" id="WP_195132972.1">
    <property type="nucleotide sequence ID" value="NZ_JADLQX010000031.1"/>
</dbReference>